<name>A0ABU3YDP2_9SPHN</name>
<protein>
    <submittedName>
        <fullName evidence="1">Aspartyl protease family protein</fullName>
    </submittedName>
</protein>
<dbReference type="InterPro" id="IPR021109">
    <property type="entry name" value="Peptidase_aspartic_dom_sf"/>
</dbReference>
<dbReference type="GO" id="GO:0006508">
    <property type="term" value="P:proteolysis"/>
    <property type="evidence" value="ECO:0007669"/>
    <property type="project" value="UniProtKB-KW"/>
</dbReference>
<keyword evidence="1" id="KW-0378">Hydrolase</keyword>
<organism evidence="1 2">
    <name type="scientific">Sphingomonas agrestis</name>
    <dbReference type="NCBI Taxonomy" id="3080540"/>
    <lineage>
        <taxon>Bacteria</taxon>
        <taxon>Pseudomonadati</taxon>
        <taxon>Pseudomonadota</taxon>
        <taxon>Alphaproteobacteria</taxon>
        <taxon>Sphingomonadales</taxon>
        <taxon>Sphingomonadaceae</taxon>
        <taxon>Sphingomonas</taxon>
    </lineage>
</organism>
<dbReference type="Gene3D" id="2.30.42.10">
    <property type="match status" value="1"/>
</dbReference>
<accession>A0ABU3YDP2</accession>
<dbReference type="Proteomes" id="UP001273531">
    <property type="component" value="Unassembled WGS sequence"/>
</dbReference>
<dbReference type="SUPFAM" id="SSF50156">
    <property type="entry name" value="PDZ domain-like"/>
    <property type="match status" value="1"/>
</dbReference>
<dbReference type="GO" id="GO:0008233">
    <property type="term" value="F:peptidase activity"/>
    <property type="evidence" value="ECO:0007669"/>
    <property type="project" value="UniProtKB-KW"/>
</dbReference>
<dbReference type="RefSeq" id="WP_317228472.1">
    <property type="nucleotide sequence ID" value="NZ_JAWJEJ010000002.1"/>
</dbReference>
<keyword evidence="2" id="KW-1185">Reference proteome</keyword>
<dbReference type="Gene3D" id="2.40.70.10">
    <property type="entry name" value="Acid Proteases"/>
    <property type="match status" value="1"/>
</dbReference>
<evidence type="ECO:0000313" key="1">
    <source>
        <dbReference type="EMBL" id="MDV3459323.1"/>
    </source>
</evidence>
<evidence type="ECO:0000313" key="2">
    <source>
        <dbReference type="Proteomes" id="UP001273531"/>
    </source>
</evidence>
<sequence>MLALLAPVVALTQVVPGATLAPDTEARWIDFQRTAYNQLRFPIELDGHAAWAILDTGLSDTIVTSSFAEKAGLTAARRQRAIAIGGGVEVGWAQAKSIRLGGLTRTSARVGIADPKGGIRFGADILVGADLLSCCALDIDYDAKRFRILQSGRMPFTGSTAMLRHRERGVYQSDVSVAGKVLRPIIVDTGDGGSLTLSRAAWLSTGYRGGRVTTTLGWGMGGPVVTDTLVIPSLALAGMAPHEAELRIEGEGGFSASVGAAGRLGSGLLERYRVLLDPRAGRMVLQPGKTIAAKVPRSTSGLLIEFTGSALRVVHVMRGSPAAAGAWQAGDTICAADGIAVAEDVRDGTVEWSVGPPGRTVMLKLCDGSERSLTLADFY</sequence>
<keyword evidence="1" id="KW-0645">Protease</keyword>
<proteinExistence type="predicted"/>
<gene>
    <name evidence="1" type="ORF">RZN05_20180</name>
</gene>
<reference evidence="1 2" key="1">
    <citation type="submission" date="2023-10" db="EMBL/GenBank/DDBJ databases">
        <title>Sphingomonas sp. HF-S4 16S ribosomal RNA gene Genome sequencing and assembly.</title>
        <authorList>
            <person name="Lee H."/>
        </authorList>
    </citation>
    <scope>NUCLEOTIDE SEQUENCE [LARGE SCALE GENOMIC DNA]</scope>
    <source>
        <strain evidence="1 2">HF-S4</strain>
    </source>
</reference>
<comment type="caution">
    <text evidence="1">The sequence shown here is derived from an EMBL/GenBank/DDBJ whole genome shotgun (WGS) entry which is preliminary data.</text>
</comment>
<dbReference type="SUPFAM" id="SSF50630">
    <property type="entry name" value="Acid proteases"/>
    <property type="match status" value="1"/>
</dbReference>
<dbReference type="EMBL" id="JAWJEJ010000002">
    <property type="protein sequence ID" value="MDV3459323.1"/>
    <property type="molecule type" value="Genomic_DNA"/>
</dbReference>
<dbReference type="Pfam" id="PF13650">
    <property type="entry name" value="Asp_protease_2"/>
    <property type="match status" value="1"/>
</dbReference>
<dbReference type="InterPro" id="IPR036034">
    <property type="entry name" value="PDZ_sf"/>
</dbReference>